<gene>
    <name evidence="2" type="ORF">S01H4_57241</name>
</gene>
<protein>
    <submittedName>
        <fullName evidence="2">Uncharacterized protein</fullName>
    </submittedName>
</protein>
<feature type="region of interest" description="Disordered" evidence="1">
    <location>
        <begin position="1"/>
        <end position="32"/>
    </location>
</feature>
<feature type="compositionally biased region" description="Basic residues" evidence="1">
    <location>
        <begin position="9"/>
        <end position="23"/>
    </location>
</feature>
<name>X1DD58_9ZZZZ</name>
<reference evidence="2" key="1">
    <citation type="journal article" date="2014" name="Front. Microbiol.">
        <title>High frequency of phylogenetically diverse reductive dehalogenase-homologous genes in deep subseafloor sedimentary metagenomes.</title>
        <authorList>
            <person name="Kawai M."/>
            <person name="Futagami T."/>
            <person name="Toyoda A."/>
            <person name="Takaki Y."/>
            <person name="Nishi S."/>
            <person name="Hori S."/>
            <person name="Arai W."/>
            <person name="Tsubouchi T."/>
            <person name="Morono Y."/>
            <person name="Uchiyama I."/>
            <person name="Ito T."/>
            <person name="Fujiyama A."/>
            <person name="Inagaki F."/>
            <person name="Takami H."/>
        </authorList>
    </citation>
    <scope>NUCLEOTIDE SEQUENCE</scope>
    <source>
        <strain evidence="2">Expedition CK06-06</strain>
    </source>
</reference>
<dbReference type="EMBL" id="BART01033270">
    <property type="protein sequence ID" value="GAH18142.1"/>
    <property type="molecule type" value="Genomic_DNA"/>
</dbReference>
<comment type="caution">
    <text evidence="2">The sequence shown here is derived from an EMBL/GenBank/DDBJ whole genome shotgun (WGS) entry which is preliminary data.</text>
</comment>
<proteinExistence type="predicted"/>
<sequence>KKLKENNKIRLKISRTQNRHGRGVSRCNVGSS</sequence>
<dbReference type="AlphaFoldDB" id="X1DD58"/>
<feature type="non-terminal residue" evidence="2">
    <location>
        <position position="1"/>
    </location>
</feature>
<evidence type="ECO:0000256" key="1">
    <source>
        <dbReference type="SAM" id="MobiDB-lite"/>
    </source>
</evidence>
<organism evidence="2">
    <name type="scientific">marine sediment metagenome</name>
    <dbReference type="NCBI Taxonomy" id="412755"/>
    <lineage>
        <taxon>unclassified sequences</taxon>
        <taxon>metagenomes</taxon>
        <taxon>ecological metagenomes</taxon>
    </lineage>
</organism>
<accession>X1DD58</accession>
<evidence type="ECO:0000313" key="2">
    <source>
        <dbReference type="EMBL" id="GAH18142.1"/>
    </source>
</evidence>